<organism evidence="11 12">
    <name type="scientific">candidate division KSB3 bacterium</name>
    <dbReference type="NCBI Taxonomy" id="2044937"/>
    <lineage>
        <taxon>Bacteria</taxon>
        <taxon>candidate division KSB3</taxon>
    </lineage>
</organism>
<comment type="subcellular location">
    <subcellularLocation>
        <location evidence="5">Cytoplasm</location>
    </subcellularLocation>
</comment>
<dbReference type="HAMAP" id="MF_00013">
    <property type="entry name" value="LipB"/>
    <property type="match status" value="1"/>
</dbReference>
<dbReference type="InterPro" id="IPR000544">
    <property type="entry name" value="Octanoyltransferase"/>
</dbReference>
<comment type="caution">
    <text evidence="11">The sequence shown here is derived from an EMBL/GenBank/DDBJ whole genome shotgun (WGS) entry which is preliminary data.</text>
</comment>
<dbReference type="GO" id="GO:0009249">
    <property type="term" value="P:protein lipoylation"/>
    <property type="evidence" value="ECO:0007669"/>
    <property type="project" value="InterPro"/>
</dbReference>
<dbReference type="PROSITE" id="PS51733">
    <property type="entry name" value="BPL_LPL_CATALYTIC"/>
    <property type="match status" value="1"/>
</dbReference>
<protein>
    <recommendedName>
        <fullName evidence="5 6">Octanoyltransferase</fullName>
        <ecNumber evidence="5 6">2.3.1.181</ecNumber>
    </recommendedName>
    <alternativeName>
        <fullName evidence="5">Lipoate-protein ligase B</fullName>
    </alternativeName>
    <alternativeName>
        <fullName evidence="5">Lipoyl/octanoyl transferase</fullName>
    </alternativeName>
    <alternativeName>
        <fullName evidence="5">Octanoyl-[acyl-carrier-protein]-protein N-octanoyltransferase</fullName>
    </alternativeName>
</protein>
<feature type="site" description="Lowers pKa of active site Cys" evidence="5 9">
    <location>
        <position position="170"/>
    </location>
</feature>
<comment type="catalytic activity">
    <reaction evidence="5 6">
        <text>octanoyl-[ACP] + L-lysyl-[protein] = N(6)-octanoyl-L-lysyl-[protein] + holo-[ACP] + H(+)</text>
        <dbReference type="Rhea" id="RHEA:17665"/>
        <dbReference type="Rhea" id="RHEA-COMP:9636"/>
        <dbReference type="Rhea" id="RHEA-COMP:9685"/>
        <dbReference type="Rhea" id="RHEA-COMP:9752"/>
        <dbReference type="Rhea" id="RHEA-COMP:9928"/>
        <dbReference type="ChEBI" id="CHEBI:15378"/>
        <dbReference type="ChEBI" id="CHEBI:29969"/>
        <dbReference type="ChEBI" id="CHEBI:64479"/>
        <dbReference type="ChEBI" id="CHEBI:78463"/>
        <dbReference type="ChEBI" id="CHEBI:78809"/>
        <dbReference type="EC" id="2.3.1.181"/>
    </reaction>
</comment>
<evidence type="ECO:0000259" key="10">
    <source>
        <dbReference type="PROSITE" id="PS51733"/>
    </source>
</evidence>
<reference evidence="11 12" key="1">
    <citation type="submission" date="2017-10" db="EMBL/GenBank/DDBJ databases">
        <title>Novel microbial diversity and functional potential in the marine mammal oral microbiome.</title>
        <authorList>
            <person name="Dudek N.K."/>
            <person name="Sun C.L."/>
            <person name="Burstein D."/>
            <person name="Kantor R.S."/>
            <person name="Aliaga Goltsman D.S."/>
            <person name="Bik E.M."/>
            <person name="Thomas B.C."/>
            <person name="Banfield J.F."/>
            <person name="Relman D.A."/>
        </authorList>
    </citation>
    <scope>NUCLEOTIDE SEQUENCE [LARGE SCALE GENOMIC DNA]</scope>
    <source>
        <strain evidence="11">DOLZORAL124_49_17</strain>
    </source>
</reference>
<dbReference type="CDD" id="cd16444">
    <property type="entry name" value="LipB"/>
    <property type="match status" value="1"/>
</dbReference>
<evidence type="ECO:0000313" key="11">
    <source>
        <dbReference type="EMBL" id="PID57360.1"/>
    </source>
</evidence>
<dbReference type="InterPro" id="IPR004143">
    <property type="entry name" value="BPL_LPL_catalytic"/>
</dbReference>
<dbReference type="PROSITE" id="PS01313">
    <property type="entry name" value="LIPB"/>
    <property type="match status" value="1"/>
</dbReference>
<comment type="similarity">
    <text evidence="5 6">Belongs to the LipB family.</text>
</comment>
<comment type="pathway">
    <text evidence="1 5 6">Protein modification; protein lipoylation via endogenous pathway; protein N(6)-(lipoyl)lysine from octanoyl-[acyl-carrier-protein]: step 1/2.</text>
</comment>
<comment type="miscellaneous">
    <text evidence="5">In the reaction, the free carboxyl group of octanoic acid is attached via an amide linkage to the epsilon-amino group of a specific lysine residue of lipoyl domains of lipoate-dependent enzymes.</text>
</comment>
<dbReference type="PIRSF" id="PIRSF016262">
    <property type="entry name" value="LPLase"/>
    <property type="match status" value="1"/>
</dbReference>
<keyword evidence="2 5" id="KW-0808">Transferase</keyword>
<dbReference type="AlphaFoldDB" id="A0A2G6E5J8"/>
<evidence type="ECO:0000256" key="6">
    <source>
        <dbReference type="PIRNR" id="PIRNR016262"/>
    </source>
</evidence>
<comment type="function">
    <text evidence="4 5 6">Catalyzes the transfer of endogenously produced octanoic acid from octanoyl-acyl-carrier-protein onto the lipoyl domains of lipoate-dependent enzymes. Lipoyl-ACP can also act as a substrate although octanoyl-ACP is likely to be the physiological substrate.</text>
</comment>
<feature type="binding site" evidence="5 8">
    <location>
        <begin position="173"/>
        <end position="175"/>
    </location>
    <ligand>
        <name>substrate</name>
    </ligand>
</feature>
<feature type="domain" description="BPL/LPL catalytic" evidence="10">
    <location>
        <begin position="50"/>
        <end position="244"/>
    </location>
</feature>
<evidence type="ECO:0000256" key="2">
    <source>
        <dbReference type="ARBA" id="ARBA00022679"/>
    </source>
</evidence>
<dbReference type="PANTHER" id="PTHR10993:SF7">
    <property type="entry name" value="LIPOYLTRANSFERASE 2, MITOCHONDRIAL-RELATED"/>
    <property type="match status" value="1"/>
</dbReference>
<dbReference type="EC" id="2.3.1.181" evidence="5 6"/>
<dbReference type="InterPro" id="IPR045864">
    <property type="entry name" value="aa-tRNA-synth_II/BPL/LPL"/>
</dbReference>
<dbReference type="InterPro" id="IPR020605">
    <property type="entry name" value="Octanoyltransferase_CS"/>
</dbReference>
<dbReference type="Gene3D" id="3.30.930.10">
    <property type="entry name" value="Bira Bifunctional Protein, Domain 2"/>
    <property type="match status" value="1"/>
</dbReference>
<dbReference type="SUPFAM" id="SSF55681">
    <property type="entry name" value="Class II aaRS and biotin synthetases"/>
    <property type="match status" value="1"/>
</dbReference>
<evidence type="ECO:0000256" key="8">
    <source>
        <dbReference type="PIRSR" id="PIRSR016262-2"/>
    </source>
</evidence>
<dbReference type="PANTHER" id="PTHR10993">
    <property type="entry name" value="OCTANOYLTRANSFERASE"/>
    <property type="match status" value="1"/>
</dbReference>
<accession>A0A2G6E5J8</accession>
<sequence>MSRDRLFHRGVHLYLEKECKMIAVQWLGTVEYLQALERQHILAAERAEDRNLTDVLLLLEHPPTYTMGKRGKMEHLLLRQDVLARMGFAFHTVDRGGDITYHGPGQLVGYPILNLKQRYCPGTGRGIDLHRYVHDVEEMLILTLTDSGIRGQRCQGYPGVWVESDSGLAKIAAIGIRVNRRGISSHGFALNVDPDLSHFQHIIPCGISSHGVTSIAALSGHSVDVQDILPRLCRAFSQTFQAELVLQNF</sequence>
<dbReference type="UniPathway" id="UPA00538">
    <property type="reaction ID" value="UER00592"/>
</dbReference>
<dbReference type="EMBL" id="PDPS01000027">
    <property type="protein sequence ID" value="PID57360.1"/>
    <property type="molecule type" value="Genomic_DNA"/>
</dbReference>
<dbReference type="GO" id="GO:0005737">
    <property type="term" value="C:cytoplasm"/>
    <property type="evidence" value="ECO:0007669"/>
    <property type="project" value="UniProtKB-SubCell"/>
</dbReference>
<feature type="binding site" evidence="5 8">
    <location>
        <begin position="187"/>
        <end position="189"/>
    </location>
    <ligand>
        <name>substrate</name>
    </ligand>
</feature>
<evidence type="ECO:0000256" key="4">
    <source>
        <dbReference type="ARBA" id="ARBA00024732"/>
    </source>
</evidence>
<name>A0A2G6E5J8_9BACT</name>
<dbReference type="NCBIfam" id="TIGR00214">
    <property type="entry name" value="lipB"/>
    <property type="match status" value="1"/>
</dbReference>
<evidence type="ECO:0000256" key="9">
    <source>
        <dbReference type="PIRSR" id="PIRSR016262-3"/>
    </source>
</evidence>
<evidence type="ECO:0000313" key="12">
    <source>
        <dbReference type="Proteomes" id="UP000229740"/>
    </source>
</evidence>
<dbReference type="Proteomes" id="UP000229740">
    <property type="component" value="Unassembled WGS sequence"/>
</dbReference>
<feature type="active site" description="Acyl-thioester intermediate" evidence="5 7">
    <location>
        <position position="205"/>
    </location>
</feature>
<evidence type="ECO:0000256" key="3">
    <source>
        <dbReference type="ARBA" id="ARBA00023315"/>
    </source>
</evidence>
<proteinExistence type="inferred from homology"/>
<keyword evidence="5" id="KW-0963">Cytoplasm</keyword>
<dbReference type="NCBIfam" id="NF010925">
    <property type="entry name" value="PRK14345.1"/>
    <property type="match status" value="1"/>
</dbReference>
<evidence type="ECO:0000256" key="1">
    <source>
        <dbReference type="ARBA" id="ARBA00004821"/>
    </source>
</evidence>
<dbReference type="GO" id="GO:0033819">
    <property type="term" value="F:lipoyl(octanoyl) transferase activity"/>
    <property type="evidence" value="ECO:0007669"/>
    <property type="project" value="UniProtKB-EC"/>
</dbReference>
<feature type="binding site" evidence="5 8">
    <location>
        <begin position="95"/>
        <end position="102"/>
    </location>
    <ligand>
        <name>substrate</name>
    </ligand>
</feature>
<dbReference type="Pfam" id="PF21948">
    <property type="entry name" value="LplA-B_cat"/>
    <property type="match status" value="1"/>
</dbReference>
<gene>
    <name evidence="5" type="primary">lipB</name>
    <name evidence="11" type="ORF">CSB45_07495</name>
</gene>
<keyword evidence="3 5" id="KW-0012">Acyltransferase</keyword>
<evidence type="ECO:0000256" key="5">
    <source>
        <dbReference type="HAMAP-Rule" id="MF_00013"/>
    </source>
</evidence>
<evidence type="ECO:0000256" key="7">
    <source>
        <dbReference type="PIRSR" id="PIRSR016262-1"/>
    </source>
</evidence>